<dbReference type="GO" id="GO:0007165">
    <property type="term" value="P:signal transduction"/>
    <property type="evidence" value="ECO:0007669"/>
    <property type="project" value="UniProtKB-KW"/>
</dbReference>
<evidence type="ECO:0000256" key="9">
    <source>
        <dbReference type="ARBA" id="ARBA00023224"/>
    </source>
</evidence>
<evidence type="ECO:0000256" key="7">
    <source>
        <dbReference type="ARBA" id="ARBA00023136"/>
    </source>
</evidence>
<evidence type="ECO:0000256" key="6">
    <source>
        <dbReference type="ARBA" id="ARBA00022989"/>
    </source>
</evidence>
<dbReference type="PANTHER" id="PTHR21137:SF35">
    <property type="entry name" value="ODORANT RECEPTOR 19A-RELATED"/>
    <property type="match status" value="1"/>
</dbReference>
<feature type="transmembrane region" description="Helical" evidence="10">
    <location>
        <begin position="39"/>
        <end position="60"/>
    </location>
</feature>
<feature type="transmembrane region" description="Helical" evidence="10">
    <location>
        <begin position="72"/>
        <end position="91"/>
    </location>
</feature>
<keyword evidence="2" id="KW-1003">Cell membrane</keyword>
<proteinExistence type="inferred from homology"/>
<evidence type="ECO:0000313" key="11">
    <source>
        <dbReference type="RefSeq" id="XP_013168622.1"/>
    </source>
</evidence>
<dbReference type="CTD" id="100379311"/>
<feature type="transmembrane region" description="Helical" evidence="10">
    <location>
        <begin position="305"/>
        <end position="323"/>
    </location>
</feature>
<keyword evidence="8 10" id="KW-0675">Receptor</keyword>
<dbReference type="Proteomes" id="UP000694872">
    <property type="component" value="Unplaced"/>
</dbReference>
<dbReference type="GO" id="GO:0004984">
    <property type="term" value="F:olfactory receptor activity"/>
    <property type="evidence" value="ECO:0007669"/>
    <property type="project" value="InterPro"/>
</dbReference>
<accession>A0AAJ6ZAY8</accession>
<protein>
    <recommendedName>
        <fullName evidence="10">Odorant receptor</fullName>
    </recommendedName>
</protein>
<evidence type="ECO:0000256" key="3">
    <source>
        <dbReference type="ARBA" id="ARBA00022606"/>
    </source>
</evidence>
<evidence type="ECO:0000256" key="8">
    <source>
        <dbReference type="ARBA" id="ARBA00023170"/>
    </source>
</evidence>
<gene>
    <name evidence="11" type="primary">LOC106118508</name>
</gene>
<dbReference type="GO" id="GO:0005549">
    <property type="term" value="F:odorant binding"/>
    <property type="evidence" value="ECO:0007669"/>
    <property type="project" value="InterPro"/>
</dbReference>
<keyword evidence="7 10" id="KW-0472">Membrane</keyword>
<sequence>MYHIFDKLESDSMPLLGPNVKALKFWGLILPKAKLQRNFYLLMHLSVTIFTATEYVDIWFIKSDINLLLNNLKITMLATVSVTKVMTFLFWQKHWKNLIQYVNNADLSHRISDNNIKKITIDKYTKYCRRITYLYWALMYTTVIIVMALPIYKYAALPTYRELVENGTASYMQVVSSWVPFNKNTIPGHITASVIQSFASIYGGGWITSFDTNAMVIMVFFKGELELLKIDCADIFGTESNPVSDSIACIRLRNCYKRHVELMKYTRLFDTCLSPIMLLYMFVCSIMLCATAYQITVETSAMQRFLTTEYLIFGVVQLFIYCWHSNDLFYASRQVMNGPYNSIWWNRNKHCKKDIQILIGQFNRTIVFSAGPFTNLTVATFINILKGAYSYYTLLRQSQETAFNK</sequence>
<keyword evidence="4 10" id="KW-0812">Transmembrane</keyword>
<name>A0AAJ6ZAY8_PAPXU</name>
<evidence type="ECO:0000256" key="1">
    <source>
        <dbReference type="ARBA" id="ARBA00004651"/>
    </source>
</evidence>
<evidence type="ECO:0000256" key="4">
    <source>
        <dbReference type="ARBA" id="ARBA00022692"/>
    </source>
</evidence>
<keyword evidence="9 10" id="KW-0807">Transducer</keyword>
<dbReference type="InterPro" id="IPR004117">
    <property type="entry name" value="7tm6_olfct_rcpt"/>
</dbReference>
<reference evidence="11" key="1">
    <citation type="submission" date="2025-08" db="UniProtKB">
        <authorList>
            <consortium name="RefSeq"/>
        </authorList>
    </citation>
    <scope>IDENTIFICATION</scope>
</reference>
<keyword evidence="5 10" id="KW-0552">Olfaction</keyword>
<dbReference type="Pfam" id="PF02949">
    <property type="entry name" value="7tm_6"/>
    <property type="match status" value="1"/>
</dbReference>
<feature type="transmembrane region" description="Helical" evidence="10">
    <location>
        <begin position="133"/>
        <end position="152"/>
    </location>
</feature>
<dbReference type="KEGG" id="pxu:106118508"/>
<evidence type="ECO:0000256" key="10">
    <source>
        <dbReference type="RuleBase" id="RU351113"/>
    </source>
</evidence>
<dbReference type="RefSeq" id="XP_013168622.1">
    <property type="nucleotide sequence ID" value="XM_013313168.1"/>
</dbReference>
<evidence type="ECO:0000256" key="2">
    <source>
        <dbReference type="ARBA" id="ARBA00022475"/>
    </source>
</evidence>
<keyword evidence="3 10" id="KW-0716">Sensory transduction</keyword>
<organism evidence="11">
    <name type="scientific">Papilio xuthus</name>
    <name type="common">Asian swallowtail butterfly</name>
    <dbReference type="NCBI Taxonomy" id="66420"/>
    <lineage>
        <taxon>Eukaryota</taxon>
        <taxon>Metazoa</taxon>
        <taxon>Ecdysozoa</taxon>
        <taxon>Arthropoda</taxon>
        <taxon>Hexapoda</taxon>
        <taxon>Insecta</taxon>
        <taxon>Pterygota</taxon>
        <taxon>Neoptera</taxon>
        <taxon>Endopterygota</taxon>
        <taxon>Lepidoptera</taxon>
        <taxon>Glossata</taxon>
        <taxon>Ditrysia</taxon>
        <taxon>Papilionoidea</taxon>
        <taxon>Papilionidae</taxon>
        <taxon>Papilioninae</taxon>
        <taxon>Papilio</taxon>
    </lineage>
</organism>
<feature type="transmembrane region" description="Helical" evidence="10">
    <location>
        <begin position="272"/>
        <end position="293"/>
    </location>
</feature>
<dbReference type="GO" id="GO:0005886">
    <property type="term" value="C:plasma membrane"/>
    <property type="evidence" value="ECO:0007669"/>
    <property type="project" value="UniProtKB-SubCell"/>
</dbReference>
<comment type="caution">
    <text evidence="10">Lacks conserved residue(s) required for the propagation of feature annotation.</text>
</comment>
<dbReference type="PANTHER" id="PTHR21137">
    <property type="entry name" value="ODORANT RECEPTOR"/>
    <property type="match status" value="1"/>
</dbReference>
<evidence type="ECO:0000256" key="5">
    <source>
        <dbReference type="ARBA" id="ARBA00022725"/>
    </source>
</evidence>
<dbReference type="GeneID" id="106118508"/>
<comment type="subcellular location">
    <subcellularLocation>
        <location evidence="1 10">Cell membrane</location>
        <topology evidence="1 10">Multi-pass membrane protein</topology>
    </subcellularLocation>
</comment>
<dbReference type="AlphaFoldDB" id="A0AAJ6ZAY8"/>
<keyword evidence="6 10" id="KW-1133">Transmembrane helix</keyword>
<comment type="similarity">
    <text evidence="10">Belongs to the insect chemoreceptor superfamily. Heteromeric odorant receptor channel (TC 1.A.69) family.</text>
</comment>